<comment type="catalytic activity">
    <reaction evidence="3">
        <text>Hydrolysis of (1-&gt;4)-beta-linkages between N-acetylmuramic acid and N-acetyl-D-glucosamine residues in a peptidoglycan and between N-acetyl-D-glucosamine residues in chitodextrins.</text>
        <dbReference type="EC" id="3.2.1.17"/>
    </reaction>
</comment>
<accession>A0ABM8NJP7</accession>
<dbReference type="EMBL" id="CAJHCP010000004">
    <property type="protein sequence ID" value="CAD6528741.1"/>
    <property type="molecule type" value="Genomic_DNA"/>
</dbReference>
<keyword evidence="3" id="KW-0326">Glycosidase</keyword>
<name>A0ABM8NJP7_9BURK</name>
<dbReference type="EC" id="3.2.1.17" evidence="3"/>
<dbReference type="InterPro" id="IPR023347">
    <property type="entry name" value="Lysozyme_dom_sf"/>
</dbReference>
<keyword evidence="3" id="KW-0378">Hydrolase</keyword>
<gene>
    <name evidence="5" type="ORF">LMG28140_02182</name>
</gene>
<evidence type="ECO:0000313" key="5">
    <source>
        <dbReference type="EMBL" id="CAD6528741.1"/>
    </source>
</evidence>
<dbReference type="Pfam" id="PF00959">
    <property type="entry name" value="Phage_lysozyme"/>
    <property type="match status" value="1"/>
</dbReference>
<comment type="similarity">
    <text evidence="3">Belongs to the glycosyl hydrolase 24 family.</text>
</comment>
<evidence type="ECO:0000256" key="4">
    <source>
        <dbReference type="SAM" id="MobiDB-lite"/>
    </source>
</evidence>
<comment type="caution">
    <text evidence="5">The sequence shown here is derived from an EMBL/GenBank/DDBJ whole genome shotgun (WGS) entry which is preliminary data.</text>
</comment>
<organism evidence="5 6">
    <name type="scientific">Paraburkholderia metrosideri</name>
    <dbReference type="NCBI Taxonomy" id="580937"/>
    <lineage>
        <taxon>Bacteria</taxon>
        <taxon>Pseudomonadati</taxon>
        <taxon>Pseudomonadota</taxon>
        <taxon>Betaproteobacteria</taxon>
        <taxon>Burkholderiales</taxon>
        <taxon>Burkholderiaceae</taxon>
        <taxon>Paraburkholderia</taxon>
    </lineage>
</organism>
<evidence type="ECO:0000256" key="1">
    <source>
        <dbReference type="ARBA" id="ARBA00022529"/>
    </source>
</evidence>
<dbReference type="SUPFAM" id="SSF53955">
    <property type="entry name" value="Lysozyme-like"/>
    <property type="match status" value="1"/>
</dbReference>
<protein>
    <recommendedName>
        <fullName evidence="3">Lysozyme</fullName>
        <ecNumber evidence="3">3.2.1.17</ecNumber>
    </recommendedName>
</protein>
<evidence type="ECO:0000256" key="3">
    <source>
        <dbReference type="RuleBase" id="RU003788"/>
    </source>
</evidence>
<proteinExistence type="inferred from homology"/>
<reference evidence="5 6" key="1">
    <citation type="submission" date="2020-10" db="EMBL/GenBank/DDBJ databases">
        <authorList>
            <person name="Peeters C."/>
        </authorList>
    </citation>
    <scope>NUCLEOTIDE SEQUENCE [LARGE SCALE GENOMIC DNA]</scope>
    <source>
        <strain evidence="5 6">LMG 28140</strain>
    </source>
</reference>
<evidence type="ECO:0000313" key="6">
    <source>
        <dbReference type="Proteomes" id="UP000598032"/>
    </source>
</evidence>
<dbReference type="Gene3D" id="1.10.530.40">
    <property type="match status" value="1"/>
</dbReference>
<feature type="region of interest" description="Disordered" evidence="4">
    <location>
        <begin position="110"/>
        <end position="144"/>
    </location>
</feature>
<keyword evidence="6" id="KW-1185">Reference proteome</keyword>
<dbReference type="InterPro" id="IPR002196">
    <property type="entry name" value="Glyco_hydro_24"/>
</dbReference>
<keyword evidence="2 3" id="KW-0081">Bacteriolytic enzyme</keyword>
<sequence>MHYYNDAPVDGNCTWGVGTLAHLGPCTQEELQRTVLPERVNAILETRVREAERVVKTIVTDHELTQAQFDAAVSFAYNSSNQNVRQALAPANNGDMRSVSQHMLRNIMITPRDRNGRPAGPPRVSQGLLNRRQRETAPFRQGAH</sequence>
<dbReference type="Proteomes" id="UP000598032">
    <property type="component" value="Unassembled WGS sequence"/>
</dbReference>
<keyword evidence="1 3" id="KW-0929">Antimicrobial</keyword>
<evidence type="ECO:0000256" key="2">
    <source>
        <dbReference type="ARBA" id="ARBA00022638"/>
    </source>
</evidence>
<dbReference type="InterPro" id="IPR023346">
    <property type="entry name" value="Lysozyme-like_dom_sf"/>
</dbReference>
<dbReference type="RefSeq" id="WP_328810524.1">
    <property type="nucleotide sequence ID" value="NZ_CAJHCP010000004.1"/>
</dbReference>